<dbReference type="SMART" id="SM00895">
    <property type="entry name" value="FCD"/>
    <property type="match status" value="1"/>
</dbReference>
<accession>A0A644XVC8</accession>
<feature type="domain" description="HTH gntR-type" evidence="5">
    <location>
        <begin position="23"/>
        <end position="90"/>
    </location>
</feature>
<dbReference type="GO" id="GO:0003677">
    <property type="term" value="F:DNA binding"/>
    <property type="evidence" value="ECO:0007669"/>
    <property type="project" value="UniProtKB-KW"/>
</dbReference>
<feature type="region of interest" description="Disordered" evidence="4">
    <location>
        <begin position="1"/>
        <end position="25"/>
    </location>
</feature>
<evidence type="ECO:0000256" key="1">
    <source>
        <dbReference type="ARBA" id="ARBA00023015"/>
    </source>
</evidence>
<keyword evidence="2" id="KW-0238">DNA-binding</keyword>
<dbReference type="InterPro" id="IPR036390">
    <property type="entry name" value="WH_DNA-bd_sf"/>
</dbReference>
<dbReference type="InterPro" id="IPR011711">
    <property type="entry name" value="GntR_C"/>
</dbReference>
<dbReference type="PROSITE" id="PS50949">
    <property type="entry name" value="HTH_GNTR"/>
    <property type="match status" value="1"/>
</dbReference>
<keyword evidence="3" id="KW-0804">Transcription</keyword>
<protein>
    <recommendedName>
        <fullName evidence="5">HTH gntR-type domain-containing protein</fullName>
    </recommendedName>
</protein>
<dbReference type="GO" id="GO:0003700">
    <property type="term" value="F:DNA-binding transcription factor activity"/>
    <property type="evidence" value="ECO:0007669"/>
    <property type="project" value="InterPro"/>
</dbReference>
<dbReference type="Pfam" id="PF00392">
    <property type="entry name" value="GntR"/>
    <property type="match status" value="1"/>
</dbReference>
<dbReference type="Gene3D" id="1.20.120.530">
    <property type="entry name" value="GntR ligand-binding domain-like"/>
    <property type="match status" value="1"/>
</dbReference>
<evidence type="ECO:0000256" key="4">
    <source>
        <dbReference type="SAM" id="MobiDB-lite"/>
    </source>
</evidence>
<reference evidence="6" key="1">
    <citation type="submission" date="2019-08" db="EMBL/GenBank/DDBJ databases">
        <authorList>
            <person name="Kucharzyk K."/>
            <person name="Murdoch R.W."/>
            <person name="Higgins S."/>
            <person name="Loffler F."/>
        </authorList>
    </citation>
    <scope>NUCLEOTIDE SEQUENCE</scope>
</reference>
<dbReference type="InterPro" id="IPR036388">
    <property type="entry name" value="WH-like_DNA-bd_sf"/>
</dbReference>
<proteinExistence type="predicted"/>
<dbReference type="EMBL" id="VSSQ01002949">
    <property type="protein sequence ID" value="MPM18263.1"/>
    <property type="molecule type" value="Genomic_DNA"/>
</dbReference>
<dbReference type="SUPFAM" id="SSF48008">
    <property type="entry name" value="GntR ligand-binding domain-like"/>
    <property type="match status" value="1"/>
</dbReference>
<gene>
    <name evidence="6" type="ORF">SDC9_64669</name>
</gene>
<dbReference type="Gene3D" id="1.10.10.10">
    <property type="entry name" value="Winged helix-like DNA-binding domain superfamily/Winged helix DNA-binding domain"/>
    <property type="match status" value="1"/>
</dbReference>
<dbReference type="SUPFAM" id="SSF46785">
    <property type="entry name" value="Winged helix' DNA-binding domain"/>
    <property type="match status" value="1"/>
</dbReference>
<dbReference type="PANTHER" id="PTHR43537:SF24">
    <property type="entry name" value="GLUCONATE OPERON TRANSCRIPTIONAL REPRESSOR"/>
    <property type="match status" value="1"/>
</dbReference>
<evidence type="ECO:0000313" key="6">
    <source>
        <dbReference type="EMBL" id="MPM18263.1"/>
    </source>
</evidence>
<dbReference type="Pfam" id="PF07729">
    <property type="entry name" value="FCD"/>
    <property type="match status" value="1"/>
</dbReference>
<dbReference type="InterPro" id="IPR008920">
    <property type="entry name" value="TF_FadR/GntR_C"/>
</dbReference>
<evidence type="ECO:0000256" key="3">
    <source>
        <dbReference type="ARBA" id="ARBA00023163"/>
    </source>
</evidence>
<evidence type="ECO:0000256" key="2">
    <source>
        <dbReference type="ARBA" id="ARBA00023125"/>
    </source>
</evidence>
<keyword evidence="1" id="KW-0805">Transcription regulation</keyword>
<organism evidence="6">
    <name type="scientific">bioreactor metagenome</name>
    <dbReference type="NCBI Taxonomy" id="1076179"/>
    <lineage>
        <taxon>unclassified sequences</taxon>
        <taxon>metagenomes</taxon>
        <taxon>ecological metagenomes</taxon>
    </lineage>
</organism>
<name>A0A644XVC8_9ZZZZ</name>
<dbReference type="PANTHER" id="PTHR43537">
    <property type="entry name" value="TRANSCRIPTIONAL REGULATOR, GNTR FAMILY"/>
    <property type="match status" value="1"/>
</dbReference>
<evidence type="ECO:0000259" key="5">
    <source>
        <dbReference type="PROSITE" id="PS50949"/>
    </source>
</evidence>
<dbReference type="InterPro" id="IPR000524">
    <property type="entry name" value="Tscrpt_reg_HTH_GntR"/>
</dbReference>
<comment type="caution">
    <text evidence="6">The sequence shown here is derived from an EMBL/GenBank/DDBJ whole genome shotgun (WGS) entry which is preliminary data.</text>
</comment>
<dbReference type="AlphaFoldDB" id="A0A644XVC8"/>
<sequence length="233" mass="25876">MSPASSSTTSASDPSSATGPTSTSKSEIAYQWLRDRIMTQTYGPGYRIVLSAVAGEIDMSVVPVREAVRRLEAEGLVEFERNVGARVALVDKGAYVDAMETLGVLEGIATALAAPHLTKAQLARAEETNQRMRVLLADFDPHQFTVLNREFHTILFEACPNTQILDYTHRAWAQMTRVRHSTFSFVPGRSKESVEEHQQLLGLIRSGAGQLEVEMAARDHRWRTLKAYLSRQS</sequence>
<dbReference type="SMART" id="SM00345">
    <property type="entry name" value="HTH_GNTR"/>
    <property type="match status" value="1"/>
</dbReference>